<evidence type="ECO:0000256" key="6">
    <source>
        <dbReference type="SAM" id="Phobius"/>
    </source>
</evidence>
<keyword evidence="4 6" id="KW-1133">Transmembrane helix</keyword>
<evidence type="ECO:0000256" key="3">
    <source>
        <dbReference type="ARBA" id="ARBA00022692"/>
    </source>
</evidence>
<evidence type="ECO:0000313" key="8">
    <source>
        <dbReference type="Proteomes" id="UP000279799"/>
    </source>
</evidence>
<evidence type="ECO:0000256" key="5">
    <source>
        <dbReference type="ARBA" id="ARBA00023136"/>
    </source>
</evidence>
<comment type="subcellular location">
    <subcellularLocation>
        <location evidence="1">Membrane</location>
        <topology evidence="1">Multi-pass membrane protein</topology>
    </subcellularLocation>
</comment>
<feature type="transmembrane region" description="Helical" evidence="6">
    <location>
        <begin position="139"/>
        <end position="156"/>
    </location>
</feature>
<feature type="transmembrane region" description="Helical" evidence="6">
    <location>
        <begin position="88"/>
        <end position="106"/>
    </location>
</feature>
<feature type="transmembrane region" description="Helical" evidence="6">
    <location>
        <begin position="48"/>
        <end position="68"/>
    </location>
</feature>
<feature type="transmembrane region" description="Helical" evidence="6">
    <location>
        <begin position="296"/>
        <end position="317"/>
    </location>
</feature>
<dbReference type="NCBIfam" id="TIGR03718">
    <property type="entry name" value="R_switched_Alx"/>
    <property type="match status" value="1"/>
</dbReference>
<proteinExistence type="inferred from homology"/>
<feature type="transmembrane region" description="Helical" evidence="6">
    <location>
        <begin position="113"/>
        <end position="133"/>
    </location>
</feature>
<dbReference type="EMBL" id="LR134510">
    <property type="protein sequence ID" value="VEJ09948.1"/>
    <property type="molecule type" value="Genomic_DNA"/>
</dbReference>
<dbReference type="KEGG" id="adp:NCTC12871_01437"/>
<feature type="transmembrane region" description="Helical" evidence="6">
    <location>
        <begin position="20"/>
        <end position="36"/>
    </location>
</feature>
<feature type="transmembrane region" description="Helical" evidence="6">
    <location>
        <begin position="329"/>
        <end position="347"/>
    </location>
</feature>
<dbReference type="Proteomes" id="UP000279799">
    <property type="component" value="Chromosome"/>
</dbReference>
<evidence type="ECO:0000256" key="4">
    <source>
        <dbReference type="ARBA" id="ARBA00022989"/>
    </source>
</evidence>
<name>A0A448TVI8_9PAST</name>
<keyword evidence="8" id="KW-1185">Reference proteome</keyword>
<dbReference type="Pfam" id="PF03741">
    <property type="entry name" value="TerC"/>
    <property type="match status" value="1"/>
</dbReference>
<dbReference type="GO" id="GO:0016020">
    <property type="term" value="C:membrane"/>
    <property type="evidence" value="ECO:0007669"/>
    <property type="project" value="UniProtKB-SubCell"/>
</dbReference>
<sequence length="353" mass="39853">MPFFSVFSVNKMNVTTLDLTVFLVLVIFSMVTDYWLHRDNKEVTLGSAIKWTIFWIVIAFIYAGYLWWEHGSKMASLFLSGYMLEKSLSVDNLFVFGAIFAWFNIPNRYCHKVLFWGVIGAIIFRLIFVLIGVKFMSSFGGYADFVFALIIFYAVFKMLTTNEDSEIDYASHPANKLVHKFYPIVPSLFKDKFVVGRQEVEQALQDENRSDSDKNQLQKSLATAKGAMRFATPLFVCLFVIQLSDIMFSFDSVPAVIAVSKEPLIVYSAMLFAILGLRTLYFVLEGLKGILTYLEQGVVFLLLFIGVKLALGGLHALGITHFDITPNQSLFVVVATLVVSVVCSLVFPKKAKK</sequence>
<dbReference type="PANTHER" id="PTHR30238">
    <property type="entry name" value="MEMBRANE BOUND PREDICTED REDOX MODULATOR"/>
    <property type="match status" value="1"/>
</dbReference>
<organism evidence="7 8">
    <name type="scientific">Actinobacillus delphinicola</name>
    <dbReference type="NCBI Taxonomy" id="51161"/>
    <lineage>
        <taxon>Bacteria</taxon>
        <taxon>Pseudomonadati</taxon>
        <taxon>Pseudomonadota</taxon>
        <taxon>Gammaproteobacteria</taxon>
        <taxon>Pasteurellales</taxon>
        <taxon>Pasteurellaceae</taxon>
        <taxon>Actinobacillus</taxon>
    </lineage>
</organism>
<keyword evidence="5 6" id="KW-0472">Membrane</keyword>
<feature type="transmembrane region" description="Helical" evidence="6">
    <location>
        <begin position="264"/>
        <end position="284"/>
    </location>
</feature>
<comment type="similarity">
    <text evidence="2">Belongs to the TerC family.</text>
</comment>
<dbReference type="PANTHER" id="PTHR30238:SF0">
    <property type="entry name" value="THYLAKOID MEMBRANE PROTEIN TERC, CHLOROPLASTIC"/>
    <property type="match status" value="1"/>
</dbReference>
<dbReference type="InterPro" id="IPR005496">
    <property type="entry name" value="Integral_membrane_TerC"/>
</dbReference>
<evidence type="ECO:0000313" key="7">
    <source>
        <dbReference type="EMBL" id="VEJ09948.1"/>
    </source>
</evidence>
<protein>
    <submittedName>
        <fullName evidence="7">Inner membrane protein alx</fullName>
    </submittedName>
</protein>
<feature type="transmembrane region" description="Helical" evidence="6">
    <location>
        <begin position="226"/>
        <end position="244"/>
    </location>
</feature>
<accession>A0A448TVI8</accession>
<evidence type="ECO:0000256" key="1">
    <source>
        <dbReference type="ARBA" id="ARBA00004141"/>
    </source>
</evidence>
<evidence type="ECO:0000256" key="2">
    <source>
        <dbReference type="ARBA" id="ARBA00007511"/>
    </source>
</evidence>
<keyword evidence="3 6" id="KW-0812">Transmembrane</keyword>
<dbReference type="InterPro" id="IPR022369">
    <property type="entry name" value="Integral_membrane_TerC_rswitch"/>
</dbReference>
<reference evidence="7 8" key="1">
    <citation type="submission" date="2018-12" db="EMBL/GenBank/DDBJ databases">
        <authorList>
            <consortium name="Pathogen Informatics"/>
        </authorList>
    </citation>
    <scope>NUCLEOTIDE SEQUENCE [LARGE SCALE GENOMIC DNA]</scope>
    <source>
        <strain evidence="7 8">NCTC12871</strain>
    </source>
</reference>
<dbReference type="AlphaFoldDB" id="A0A448TVI8"/>
<gene>
    <name evidence="7" type="primary">alx</name>
    <name evidence="7" type="ORF">NCTC12871_01437</name>
</gene>